<name>A0A4U1CXE0_9SPHI</name>
<gene>
    <name evidence="2" type="ORF">FA048_11450</name>
</gene>
<evidence type="ECO:0000313" key="3">
    <source>
        <dbReference type="Proteomes" id="UP000309488"/>
    </source>
</evidence>
<feature type="chain" id="PRO_5020407636" evidence="1">
    <location>
        <begin position="24"/>
        <end position="294"/>
    </location>
</feature>
<dbReference type="RefSeq" id="WP_136840942.1">
    <property type="nucleotide sequence ID" value="NZ_SWBR01000002.1"/>
</dbReference>
<dbReference type="Pfam" id="PF11751">
    <property type="entry name" value="PorP_SprF"/>
    <property type="match status" value="1"/>
</dbReference>
<protein>
    <submittedName>
        <fullName evidence="2">Type IX secretion system membrane protein PorP/SprF</fullName>
    </submittedName>
</protein>
<feature type="signal peptide" evidence="1">
    <location>
        <begin position="1"/>
        <end position="23"/>
    </location>
</feature>
<dbReference type="OrthoDB" id="891773at2"/>
<dbReference type="EMBL" id="SWBR01000002">
    <property type="protein sequence ID" value="TKC10778.1"/>
    <property type="molecule type" value="Genomic_DNA"/>
</dbReference>
<dbReference type="AlphaFoldDB" id="A0A4U1CXE0"/>
<sequence length="294" mass="33054">MKKYRIIVHVMTLIMLSFQISKAQLNPLSAQYYNNLYLANPAFAGYEKGLTVNAAYKRQWGSIPGAPIVQNLTVDYSKKKAAMGLNVNFDRAGLQRQSRVVGTYAYHLPLNSQNSEMHFGVSLGFMNQRLANSDIIGNGNDPLAMAYNQRQTYIDGDFGVAYTTQRFKVEAAVPNLKTFFKREEIQLANVGTFYTAVSYKVELSEGIDGMELEPKFAYRGFKGVDNIWDLGTQLTLANRQIMLTGIYHSVKSASFGLGLDYKRKYLINGFYTTQTSSLNSYSNGTFEINVKGRF</sequence>
<comment type="caution">
    <text evidence="2">The sequence shown here is derived from an EMBL/GenBank/DDBJ whole genome shotgun (WGS) entry which is preliminary data.</text>
</comment>
<keyword evidence="1" id="KW-0732">Signal</keyword>
<keyword evidence="3" id="KW-1185">Reference proteome</keyword>
<dbReference type="NCBIfam" id="TIGR03519">
    <property type="entry name" value="T9SS_PorP_fam"/>
    <property type="match status" value="1"/>
</dbReference>
<accession>A0A4U1CXE0</accession>
<proteinExistence type="predicted"/>
<evidence type="ECO:0000313" key="2">
    <source>
        <dbReference type="EMBL" id="TKC10778.1"/>
    </source>
</evidence>
<dbReference type="InterPro" id="IPR019861">
    <property type="entry name" value="PorP/SprF_Bacteroidetes"/>
</dbReference>
<evidence type="ECO:0000256" key="1">
    <source>
        <dbReference type="SAM" id="SignalP"/>
    </source>
</evidence>
<organism evidence="2 3">
    <name type="scientific">Pedobacter polaris</name>
    <dbReference type="NCBI Taxonomy" id="2571273"/>
    <lineage>
        <taxon>Bacteria</taxon>
        <taxon>Pseudomonadati</taxon>
        <taxon>Bacteroidota</taxon>
        <taxon>Sphingobacteriia</taxon>
        <taxon>Sphingobacteriales</taxon>
        <taxon>Sphingobacteriaceae</taxon>
        <taxon>Pedobacter</taxon>
    </lineage>
</organism>
<dbReference type="Proteomes" id="UP000309488">
    <property type="component" value="Unassembled WGS sequence"/>
</dbReference>
<reference evidence="2 3" key="1">
    <citation type="submission" date="2019-04" db="EMBL/GenBank/DDBJ databases">
        <title>Pedobacter sp. RP-3-22 sp. nov., isolated from Arctic soil.</title>
        <authorList>
            <person name="Dahal R.H."/>
            <person name="Kim D.-U."/>
        </authorList>
    </citation>
    <scope>NUCLEOTIDE SEQUENCE [LARGE SCALE GENOMIC DNA]</scope>
    <source>
        <strain evidence="2 3">RP-3-22</strain>
    </source>
</reference>